<dbReference type="OrthoDB" id="7688673at2"/>
<dbReference type="PANTHER" id="PTHR30363">
    <property type="entry name" value="HTH-TYPE TRANSCRIPTIONAL REGULATOR SRLR-RELATED"/>
    <property type="match status" value="1"/>
</dbReference>
<organism evidence="5 6">
    <name type="scientific">Humibacter ginsenosidimutans</name>
    <dbReference type="NCBI Taxonomy" id="2599293"/>
    <lineage>
        <taxon>Bacteria</taxon>
        <taxon>Bacillati</taxon>
        <taxon>Actinomycetota</taxon>
        <taxon>Actinomycetes</taxon>
        <taxon>Micrococcales</taxon>
        <taxon>Microbacteriaceae</taxon>
        <taxon>Humibacter</taxon>
    </lineage>
</organism>
<dbReference type="RefSeq" id="WP_146320065.1">
    <property type="nucleotide sequence ID" value="NZ_CP042305.1"/>
</dbReference>
<evidence type="ECO:0000313" key="5">
    <source>
        <dbReference type="EMBL" id="QDZ14819.1"/>
    </source>
</evidence>
<dbReference type="PRINTS" id="PR00037">
    <property type="entry name" value="HTHLACR"/>
</dbReference>
<keyword evidence="2" id="KW-0238">DNA-binding</keyword>
<dbReference type="InterPro" id="IPR014036">
    <property type="entry name" value="DeoR-like_C"/>
</dbReference>
<sequence length="261" mass="27368">MNRADRLRAVLDLLAETGQIEVDDIVERLGVSPATARRDLDALASQQLLSRTRGGATGQSVAYDLPLRFKKGQNAAEKLAIAQAASALIPRGSVVGLCGGTTSTAVATALGSRPDVAEPSTRPTLTVVTNAINIAAQLLMRPQIKVVMTGGVVQPRSYELVGPYTDSVLAQITLDFAFIGVNGLDPKLGPTVHDEHEAAVNALMAQRAERAVIVADSSKIGRRAFASVAEPGAFDTLITDDGITTSQRTAFEEAGLRVIVA</sequence>
<dbReference type="Gene3D" id="3.40.50.1360">
    <property type="match status" value="1"/>
</dbReference>
<proteinExistence type="predicted"/>
<dbReference type="SMART" id="SM00420">
    <property type="entry name" value="HTH_DEOR"/>
    <property type="match status" value="1"/>
</dbReference>
<dbReference type="InterPro" id="IPR018356">
    <property type="entry name" value="Tscrpt_reg_HTH_DeoR_CS"/>
</dbReference>
<dbReference type="InterPro" id="IPR050313">
    <property type="entry name" value="Carb_Metab_HTH_regulators"/>
</dbReference>
<dbReference type="AlphaFoldDB" id="A0A5B8M4B7"/>
<dbReference type="GO" id="GO:0003677">
    <property type="term" value="F:DNA binding"/>
    <property type="evidence" value="ECO:0007669"/>
    <property type="project" value="UniProtKB-KW"/>
</dbReference>
<evidence type="ECO:0000256" key="3">
    <source>
        <dbReference type="ARBA" id="ARBA00023163"/>
    </source>
</evidence>
<dbReference type="Pfam" id="PF00455">
    <property type="entry name" value="DeoRC"/>
    <property type="match status" value="1"/>
</dbReference>
<dbReference type="GO" id="GO:0003700">
    <property type="term" value="F:DNA-binding transcription factor activity"/>
    <property type="evidence" value="ECO:0007669"/>
    <property type="project" value="InterPro"/>
</dbReference>
<dbReference type="SMART" id="SM01134">
    <property type="entry name" value="DeoRC"/>
    <property type="match status" value="1"/>
</dbReference>
<keyword evidence="1" id="KW-0805">Transcription regulation</keyword>
<dbReference type="InterPro" id="IPR001034">
    <property type="entry name" value="DeoR_HTH"/>
</dbReference>
<dbReference type="KEGG" id="huw:FPZ11_08660"/>
<dbReference type="Pfam" id="PF08220">
    <property type="entry name" value="HTH_DeoR"/>
    <property type="match status" value="1"/>
</dbReference>
<dbReference type="InterPro" id="IPR036390">
    <property type="entry name" value="WH_DNA-bd_sf"/>
</dbReference>
<dbReference type="SUPFAM" id="SSF100950">
    <property type="entry name" value="NagB/RpiA/CoA transferase-like"/>
    <property type="match status" value="1"/>
</dbReference>
<evidence type="ECO:0000256" key="1">
    <source>
        <dbReference type="ARBA" id="ARBA00023015"/>
    </source>
</evidence>
<dbReference type="PANTHER" id="PTHR30363:SF44">
    <property type="entry name" value="AGA OPERON TRANSCRIPTIONAL REPRESSOR-RELATED"/>
    <property type="match status" value="1"/>
</dbReference>
<name>A0A5B8M4B7_9MICO</name>
<dbReference type="SUPFAM" id="SSF46785">
    <property type="entry name" value="Winged helix' DNA-binding domain"/>
    <property type="match status" value="1"/>
</dbReference>
<dbReference type="EMBL" id="CP042305">
    <property type="protein sequence ID" value="QDZ14819.1"/>
    <property type="molecule type" value="Genomic_DNA"/>
</dbReference>
<gene>
    <name evidence="5" type="ORF">FPZ11_08660</name>
</gene>
<keyword evidence="3" id="KW-0804">Transcription</keyword>
<evidence type="ECO:0000256" key="2">
    <source>
        <dbReference type="ARBA" id="ARBA00023125"/>
    </source>
</evidence>
<dbReference type="Gene3D" id="1.10.10.10">
    <property type="entry name" value="Winged helix-like DNA-binding domain superfamily/Winged helix DNA-binding domain"/>
    <property type="match status" value="1"/>
</dbReference>
<feature type="domain" description="HTH deoR-type" evidence="4">
    <location>
        <begin position="3"/>
        <end position="58"/>
    </location>
</feature>
<dbReference type="InterPro" id="IPR037171">
    <property type="entry name" value="NagB/RpiA_transferase-like"/>
</dbReference>
<accession>A0A5B8M4B7</accession>
<dbReference type="PROSITE" id="PS51000">
    <property type="entry name" value="HTH_DEOR_2"/>
    <property type="match status" value="1"/>
</dbReference>
<evidence type="ECO:0000259" key="4">
    <source>
        <dbReference type="PROSITE" id="PS51000"/>
    </source>
</evidence>
<protein>
    <submittedName>
        <fullName evidence="5">DeoR/GlpR transcriptional regulator</fullName>
    </submittedName>
</protein>
<evidence type="ECO:0000313" key="6">
    <source>
        <dbReference type="Proteomes" id="UP000320216"/>
    </source>
</evidence>
<dbReference type="InterPro" id="IPR036388">
    <property type="entry name" value="WH-like_DNA-bd_sf"/>
</dbReference>
<keyword evidence="6" id="KW-1185">Reference proteome</keyword>
<dbReference type="Proteomes" id="UP000320216">
    <property type="component" value="Chromosome"/>
</dbReference>
<reference evidence="5 6" key="1">
    <citation type="submission" date="2019-07" db="EMBL/GenBank/DDBJ databases">
        <title>Full genome sequence of Humibacter sp. WJ7-1.</title>
        <authorList>
            <person name="Im W.-T."/>
        </authorList>
    </citation>
    <scope>NUCLEOTIDE SEQUENCE [LARGE SCALE GENOMIC DNA]</scope>
    <source>
        <strain evidence="5 6">WJ7-1</strain>
    </source>
</reference>
<dbReference type="PROSITE" id="PS00894">
    <property type="entry name" value="HTH_DEOR_1"/>
    <property type="match status" value="1"/>
</dbReference>